<evidence type="ECO:0008006" key="3">
    <source>
        <dbReference type="Google" id="ProtNLM"/>
    </source>
</evidence>
<keyword evidence="2" id="KW-1185">Reference proteome</keyword>
<dbReference type="PANTHER" id="PTHR12498:SF0">
    <property type="entry name" value="PROTEIN N-TERMINAL ASPARAGINE AMIDOHYDROLASE"/>
    <property type="match status" value="1"/>
</dbReference>
<dbReference type="GO" id="GO:0006511">
    <property type="term" value="P:ubiquitin-dependent protein catabolic process"/>
    <property type="evidence" value="ECO:0007669"/>
    <property type="project" value="TreeGrafter"/>
</dbReference>
<dbReference type="Pfam" id="PF14736">
    <property type="entry name" value="N_Asn_amidohyd"/>
    <property type="match status" value="1"/>
</dbReference>
<evidence type="ECO:0000313" key="2">
    <source>
        <dbReference type="Proteomes" id="UP000291343"/>
    </source>
</evidence>
<gene>
    <name evidence="1" type="ORF">LSTR_LSTR003784</name>
</gene>
<protein>
    <recommendedName>
        <fullName evidence="3">Protein N-terminal asparagine amidohydrolase</fullName>
    </recommendedName>
</protein>
<proteinExistence type="predicted"/>
<dbReference type="FunCoup" id="A0A482WF07">
    <property type="interactions" value="1453"/>
</dbReference>
<reference evidence="1 2" key="1">
    <citation type="journal article" date="2017" name="Gigascience">
        <title>Genome sequence of the small brown planthopper, Laodelphax striatellus.</title>
        <authorList>
            <person name="Zhu J."/>
            <person name="Jiang F."/>
            <person name="Wang X."/>
            <person name="Yang P."/>
            <person name="Bao Y."/>
            <person name="Zhao W."/>
            <person name="Wang W."/>
            <person name="Lu H."/>
            <person name="Wang Q."/>
            <person name="Cui N."/>
            <person name="Li J."/>
            <person name="Chen X."/>
            <person name="Luo L."/>
            <person name="Yu J."/>
            <person name="Kang L."/>
            <person name="Cui F."/>
        </authorList>
    </citation>
    <scope>NUCLEOTIDE SEQUENCE [LARGE SCALE GENOMIC DNA]</scope>
    <source>
        <strain evidence="1">Lst14</strain>
    </source>
</reference>
<dbReference type="InParanoid" id="A0A482WF07"/>
<dbReference type="InterPro" id="IPR026750">
    <property type="entry name" value="NTAN1"/>
</dbReference>
<dbReference type="GO" id="GO:0008418">
    <property type="term" value="F:protein-N-terminal asparagine amidohydrolase activity"/>
    <property type="evidence" value="ECO:0007669"/>
    <property type="project" value="InterPro"/>
</dbReference>
<organism evidence="1 2">
    <name type="scientific">Laodelphax striatellus</name>
    <name type="common">Small brown planthopper</name>
    <name type="synonym">Delphax striatella</name>
    <dbReference type="NCBI Taxonomy" id="195883"/>
    <lineage>
        <taxon>Eukaryota</taxon>
        <taxon>Metazoa</taxon>
        <taxon>Ecdysozoa</taxon>
        <taxon>Arthropoda</taxon>
        <taxon>Hexapoda</taxon>
        <taxon>Insecta</taxon>
        <taxon>Pterygota</taxon>
        <taxon>Neoptera</taxon>
        <taxon>Paraneoptera</taxon>
        <taxon>Hemiptera</taxon>
        <taxon>Auchenorrhyncha</taxon>
        <taxon>Fulgoroidea</taxon>
        <taxon>Delphacidae</taxon>
        <taxon>Criomorphinae</taxon>
        <taxon>Laodelphax</taxon>
    </lineage>
</organism>
<dbReference type="AlphaFoldDB" id="A0A482WF07"/>
<evidence type="ECO:0000313" key="1">
    <source>
        <dbReference type="EMBL" id="RZF31902.1"/>
    </source>
</evidence>
<dbReference type="GO" id="GO:0005634">
    <property type="term" value="C:nucleus"/>
    <property type="evidence" value="ECO:0007669"/>
    <property type="project" value="TreeGrafter"/>
</dbReference>
<dbReference type="OrthoDB" id="539995at2759"/>
<comment type="caution">
    <text evidence="1">The sequence shown here is derived from an EMBL/GenBank/DDBJ whole genome shotgun (WGS) entry which is preliminary data.</text>
</comment>
<dbReference type="STRING" id="195883.A0A482WF07"/>
<dbReference type="Proteomes" id="UP000291343">
    <property type="component" value="Unassembled WGS sequence"/>
</dbReference>
<sequence length="308" mass="34444">MVLLVGGVPVEEVPADSHSLISSSPFLRDAAAQLLAIPTKVIGPMGLLYVGQREMAVTIPHDKNVNIIGTDDLTACIMFILRNTTTGAVGLAHYDGCGTEEGVAAMVQRLQELSYPETRLELQMVGGFSDSCHYSEELFFNLMHAFQKQPIEIDLTMACIGELNTTVRSGRQWPILFGAGVNVKTGEIFPATFPDKGPEQALRKARNLVGAKQILDIYDSNLGLLRIGPFNYNPMRSVELWLAQPDDVILKHLSNTPDIEPPHIVMQIRTTLKYIQDNPFPDITVFHDNRPHYYRRDEHTGLWIPFRY</sequence>
<dbReference type="SMR" id="A0A482WF07"/>
<accession>A0A482WF07</accession>
<name>A0A482WF07_LAOST</name>
<dbReference type="PANTHER" id="PTHR12498">
    <property type="entry name" value="N-TERMINAL ASPARAGINE AMIDOHYDROLASE"/>
    <property type="match status" value="1"/>
</dbReference>
<dbReference type="EMBL" id="QKKF02037909">
    <property type="protein sequence ID" value="RZF31902.1"/>
    <property type="molecule type" value="Genomic_DNA"/>
</dbReference>